<dbReference type="Proteomes" id="UP001430953">
    <property type="component" value="Unassembled WGS sequence"/>
</dbReference>
<name>A0AAW2G3J6_9HYME</name>
<evidence type="ECO:0000313" key="1">
    <source>
        <dbReference type="EMBL" id="KAL0122739.1"/>
    </source>
</evidence>
<protein>
    <submittedName>
        <fullName evidence="1">Uncharacterized protein</fullName>
    </submittedName>
</protein>
<dbReference type="EMBL" id="JADYXP020000006">
    <property type="protein sequence ID" value="KAL0122739.1"/>
    <property type="molecule type" value="Genomic_DNA"/>
</dbReference>
<sequence length="85" mass="10031">MIELIRRQLSSENLRHLRSLIRKIFRRSFRLCDVRGRKRKKKHPHVLQTLECSVLHPVLGCSTGTFNRRFVNGLNTFLELMTEAA</sequence>
<proteinExistence type="predicted"/>
<organism evidence="1 2">
    <name type="scientific">Cardiocondyla obscurior</name>
    <dbReference type="NCBI Taxonomy" id="286306"/>
    <lineage>
        <taxon>Eukaryota</taxon>
        <taxon>Metazoa</taxon>
        <taxon>Ecdysozoa</taxon>
        <taxon>Arthropoda</taxon>
        <taxon>Hexapoda</taxon>
        <taxon>Insecta</taxon>
        <taxon>Pterygota</taxon>
        <taxon>Neoptera</taxon>
        <taxon>Endopterygota</taxon>
        <taxon>Hymenoptera</taxon>
        <taxon>Apocrita</taxon>
        <taxon>Aculeata</taxon>
        <taxon>Formicoidea</taxon>
        <taxon>Formicidae</taxon>
        <taxon>Myrmicinae</taxon>
        <taxon>Cardiocondyla</taxon>
    </lineage>
</organism>
<gene>
    <name evidence="1" type="ORF">PUN28_007441</name>
</gene>
<dbReference type="AlphaFoldDB" id="A0AAW2G3J6"/>
<comment type="caution">
    <text evidence="1">The sequence shown here is derived from an EMBL/GenBank/DDBJ whole genome shotgun (WGS) entry which is preliminary data.</text>
</comment>
<reference evidence="1 2" key="1">
    <citation type="submission" date="2023-03" db="EMBL/GenBank/DDBJ databases">
        <title>High recombination rates correlate with genetic variation in Cardiocondyla obscurior ants.</title>
        <authorList>
            <person name="Errbii M."/>
        </authorList>
    </citation>
    <scope>NUCLEOTIDE SEQUENCE [LARGE SCALE GENOMIC DNA]</scope>
    <source>
        <strain evidence="1">Alpha-2009</strain>
        <tissue evidence="1">Whole body</tissue>
    </source>
</reference>
<accession>A0AAW2G3J6</accession>
<evidence type="ECO:0000313" key="2">
    <source>
        <dbReference type="Proteomes" id="UP001430953"/>
    </source>
</evidence>
<keyword evidence="2" id="KW-1185">Reference proteome</keyword>